<dbReference type="Gene3D" id="3.30.559.10">
    <property type="entry name" value="Chloramphenicol acetyltransferase-like domain"/>
    <property type="match status" value="2"/>
</dbReference>
<evidence type="ECO:0000256" key="1">
    <source>
        <dbReference type="ARBA" id="ARBA00009861"/>
    </source>
</evidence>
<gene>
    <name evidence="4" type="ORF">LITE_LOCUS15450</name>
</gene>
<keyword evidence="5" id="KW-1185">Reference proteome</keyword>
<comment type="caution">
    <text evidence="4">The sequence shown here is derived from an EMBL/GenBank/DDBJ whole genome shotgun (WGS) entry which is preliminary data.</text>
</comment>
<keyword evidence="2" id="KW-0808">Transferase</keyword>
<evidence type="ECO:0000256" key="2">
    <source>
        <dbReference type="ARBA" id="ARBA00022679"/>
    </source>
</evidence>
<accession>A0AAV0JTB8</accession>
<protein>
    <submittedName>
        <fullName evidence="4">Uncharacterized protein</fullName>
    </submittedName>
</protein>
<organism evidence="4 5">
    <name type="scientific">Linum tenue</name>
    <dbReference type="NCBI Taxonomy" id="586396"/>
    <lineage>
        <taxon>Eukaryota</taxon>
        <taxon>Viridiplantae</taxon>
        <taxon>Streptophyta</taxon>
        <taxon>Embryophyta</taxon>
        <taxon>Tracheophyta</taxon>
        <taxon>Spermatophyta</taxon>
        <taxon>Magnoliopsida</taxon>
        <taxon>eudicotyledons</taxon>
        <taxon>Gunneridae</taxon>
        <taxon>Pentapetalae</taxon>
        <taxon>rosids</taxon>
        <taxon>fabids</taxon>
        <taxon>Malpighiales</taxon>
        <taxon>Linaceae</taxon>
        <taxon>Linum</taxon>
    </lineage>
</organism>
<name>A0AAV0JTB8_9ROSI</name>
<proteinExistence type="inferred from homology"/>
<dbReference type="PANTHER" id="PTHR31623:SF36">
    <property type="entry name" value="STEMMADENINE O-ACETYLTRANSFERASE-LIKE"/>
    <property type="match status" value="1"/>
</dbReference>
<dbReference type="Proteomes" id="UP001154282">
    <property type="component" value="Unassembled WGS sequence"/>
</dbReference>
<dbReference type="Pfam" id="PF02458">
    <property type="entry name" value="Transferase"/>
    <property type="match status" value="2"/>
</dbReference>
<dbReference type="AlphaFoldDB" id="A0AAV0JTB8"/>
<dbReference type="InterPro" id="IPR023213">
    <property type="entry name" value="CAT-like_dom_sf"/>
</dbReference>
<evidence type="ECO:0000313" key="5">
    <source>
        <dbReference type="Proteomes" id="UP001154282"/>
    </source>
</evidence>
<comment type="similarity">
    <text evidence="1">Belongs to the plant acyltransferase family.</text>
</comment>
<reference evidence="4" key="1">
    <citation type="submission" date="2022-08" db="EMBL/GenBank/DDBJ databases">
        <authorList>
            <person name="Gutierrez-Valencia J."/>
        </authorList>
    </citation>
    <scope>NUCLEOTIDE SEQUENCE</scope>
</reference>
<evidence type="ECO:0000256" key="3">
    <source>
        <dbReference type="ARBA" id="ARBA00023315"/>
    </source>
</evidence>
<dbReference type="GO" id="GO:0016746">
    <property type="term" value="F:acyltransferase activity"/>
    <property type="evidence" value="ECO:0007669"/>
    <property type="project" value="UniProtKB-KW"/>
</dbReference>
<dbReference type="EMBL" id="CAMGYJ010000005">
    <property type="protein sequence ID" value="CAI0412215.1"/>
    <property type="molecule type" value="Genomic_DNA"/>
</dbReference>
<keyword evidence="3" id="KW-0012">Acyltransferase</keyword>
<dbReference type="PANTHER" id="PTHR31623">
    <property type="entry name" value="F21J9.9"/>
    <property type="match status" value="1"/>
</dbReference>
<evidence type="ECO:0000313" key="4">
    <source>
        <dbReference type="EMBL" id="CAI0412215.1"/>
    </source>
</evidence>
<sequence length="491" mass="54201">MTASQSMKVSVRSREIVKPQPLKSKTAMNGEVDEGEQRRPPFKLCFLDQVTPPYYTPLVHFYPLTRKESKIAHWSPELMSKNLKESLSRALDSFYPLSGRVKDNAIVDDFEAGVPFVETRIQGHRLSEFLDPPKLEFLNKLLPVEPCCRHTEPRQLPPPQTMDGATISTFLETWAAHSRQLITPDDSANKIVHVSAKDLSGGYSTFPPPPSGVPPQYVSLIDTLWFPPEKNTAATAATTRRFVVSNRAIAALKSRATGAGIDNPTRTEAILAFVWKSMLAAAADSESPKPSCLCQAVNLRSRMKKKKKKNSTHGHDLVFSPHSIGNLFSVAVSFCDNPDDDVDDDVDKTRTSLVNTSDLAVHIRGGVKRLLDEKWLGLLSSEQGAEMVFQGMKQLRSGQRPFVSFSSWIGFGFGDVDFGWGTPVWSGVVGEASGNNPIMGNAVLLKELAPKGEEINNGVELWMRLDPVLMASLEKNPQFLEMASPNPPIVF</sequence>